<dbReference type="EnsemblPlants" id="PNT71335">
    <property type="protein sequence ID" value="PNT71335"/>
    <property type="gene ID" value="BRADI_2g26347v3"/>
</dbReference>
<dbReference type="AlphaFoldDB" id="A0A2K2DAM5"/>
<dbReference type="Pfam" id="PF02902">
    <property type="entry name" value="Peptidase_C48"/>
    <property type="match status" value="1"/>
</dbReference>
<evidence type="ECO:0000313" key="5">
    <source>
        <dbReference type="EMBL" id="PNT71335.1"/>
    </source>
</evidence>
<protein>
    <recommendedName>
        <fullName evidence="4">Ubiquitin-like protease family profile domain-containing protein</fullName>
    </recommendedName>
</protein>
<dbReference type="InterPro" id="IPR003653">
    <property type="entry name" value="Peptidase_C48_C"/>
</dbReference>
<dbReference type="EMBL" id="CM000881">
    <property type="protein sequence ID" value="PNT71335.1"/>
    <property type="molecule type" value="Genomic_DNA"/>
</dbReference>
<reference evidence="5" key="2">
    <citation type="submission" date="2017-06" db="EMBL/GenBank/DDBJ databases">
        <title>WGS assembly of Brachypodium distachyon.</title>
        <authorList>
            <consortium name="The International Brachypodium Initiative"/>
            <person name="Lucas S."/>
            <person name="Harmon-Smith M."/>
            <person name="Lail K."/>
            <person name="Tice H."/>
            <person name="Grimwood J."/>
            <person name="Bruce D."/>
            <person name="Barry K."/>
            <person name="Shu S."/>
            <person name="Lindquist E."/>
            <person name="Wang M."/>
            <person name="Pitluck S."/>
            <person name="Vogel J.P."/>
            <person name="Garvin D.F."/>
            <person name="Mockler T.C."/>
            <person name="Schmutz J."/>
            <person name="Rokhsar D."/>
            <person name="Bevan M.W."/>
        </authorList>
    </citation>
    <scope>NUCLEOTIDE SEQUENCE</scope>
    <source>
        <strain evidence="5">Bd21</strain>
    </source>
</reference>
<organism evidence="5">
    <name type="scientific">Brachypodium distachyon</name>
    <name type="common">Purple false brome</name>
    <name type="synonym">Trachynia distachya</name>
    <dbReference type="NCBI Taxonomy" id="15368"/>
    <lineage>
        <taxon>Eukaryota</taxon>
        <taxon>Viridiplantae</taxon>
        <taxon>Streptophyta</taxon>
        <taxon>Embryophyta</taxon>
        <taxon>Tracheophyta</taxon>
        <taxon>Spermatophyta</taxon>
        <taxon>Magnoliopsida</taxon>
        <taxon>Liliopsida</taxon>
        <taxon>Poales</taxon>
        <taxon>Poaceae</taxon>
        <taxon>BOP clade</taxon>
        <taxon>Pooideae</taxon>
        <taxon>Stipodae</taxon>
        <taxon>Brachypodieae</taxon>
        <taxon>Brachypodium</taxon>
    </lineage>
</organism>
<dbReference type="Proteomes" id="UP000008810">
    <property type="component" value="Chromosome 2"/>
</dbReference>
<evidence type="ECO:0000256" key="1">
    <source>
        <dbReference type="ARBA" id="ARBA00005234"/>
    </source>
</evidence>
<dbReference type="SUPFAM" id="SSF54001">
    <property type="entry name" value="Cysteine proteinases"/>
    <property type="match status" value="1"/>
</dbReference>
<evidence type="ECO:0000313" key="7">
    <source>
        <dbReference type="Proteomes" id="UP000008810"/>
    </source>
</evidence>
<accession>A0A2K2DAM5</accession>
<feature type="non-terminal residue" evidence="5">
    <location>
        <position position="68"/>
    </location>
</feature>
<comment type="similarity">
    <text evidence="1">Belongs to the peptidase C48 family.</text>
</comment>
<dbReference type="GO" id="GO:0006508">
    <property type="term" value="P:proteolysis"/>
    <property type="evidence" value="ECO:0007669"/>
    <property type="project" value="UniProtKB-KW"/>
</dbReference>
<evidence type="ECO:0000256" key="2">
    <source>
        <dbReference type="ARBA" id="ARBA00022670"/>
    </source>
</evidence>
<dbReference type="Gene3D" id="3.40.395.10">
    <property type="entry name" value="Adenoviral Proteinase, Chain A"/>
    <property type="match status" value="1"/>
</dbReference>
<dbReference type="GO" id="GO:0008234">
    <property type="term" value="F:cysteine-type peptidase activity"/>
    <property type="evidence" value="ECO:0007669"/>
    <property type="project" value="InterPro"/>
</dbReference>
<dbReference type="InterPro" id="IPR038765">
    <property type="entry name" value="Papain-like_cys_pep_sf"/>
</dbReference>
<keyword evidence="3" id="KW-0378">Hydrolase</keyword>
<keyword evidence="2" id="KW-0645">Protease</keyword>
<keyword evidence="7" id="KW-1185">Reference proteome</keyword>
<gene>
    <name evidence="5" type="ORF">BRADI_2g26347v3</name>
</gene>
<dbReference type="OrthoDB" id="693758at2759"/>
<feature type="domain" description="Ubiquitin-like protease family profile" evidence="4">
    <location>
        <begin position="12"/>
        <end position="58"/>
    </location>
</feature>
<evidence type="ECO:0000313" key="6">
    <source>
        <dbReference type="EnsemblPlants" id="PNT71335"/>
    </source>
</evidence>
<dbReference type="InParanoid" id="A0A2K2DAM5"/>
<dbReference type="Gramene" id="PNT71335">
    <property type="protein sequence ID" value="PNT71335"/>
    <property type="gene ID" value="BRADI_2g26347v3"/>
</dbReference>
<evidence type="ECO:0000256" key="3">
    <source>
        <dbReference type="ARBA" id="ARBA00022801"/>
    </source>
</evidence>
<evidence type="ECO:0000259" key="4">
    <source>
        <dbReference type="Pfam" id="PF02902"/>
    </source>
</evidence>
<dbReference type="STRING" id="15368.A0A2K2DAM5"/>
<sequence length="68" mass="8102">MKMYLRMAKDSSKEVDRFNRWPDLNVNSWEHVNINHVPRQKDGTSCGLFVIKYIQLWSGSKLSKRFSQ</sequence>
<name>A0A2K2DAM5_BRADI</name>
<proteinExistence type="inferred from homology"/>
<reference evidence="6" key="3">
    <citation type="submission" date="2018-08" db="UniProtKB">
        <authorList>
            <consortium name="EnsemblPlants"/>
        </authorList>
    </citation>
    <scope>IDENTIFICATION</scope>
    <source>
        <strain evidence="6">cv. Bd21</strain>
    </source>
</reference>
<reference evidence="5 6" key="1">
    <citation type="journal article" date="2010" name="Nature">
        <title>Genome sequencing and analysis of the model grass Brachypodium distachyon.</title>
        <authorList>
            <consortium name="International Brachypodium Initiative"/>
        </authorList>
    </citation>
    <scope>NUCLEOTIDE SEQUENCE [LARGE SCALE GENOMIC DNA]</scope>
    <source>
        <strain evidence="5 6">Bd21</strain>
    </source>
</reference>